<sequence>MSSRPPSQAALNKAINGSTDQTSTQVRARPIREARPTQKAQYITDERREREHQRQKGKGKTTRRNVETRGKQLIITSRDVELRTPNTGSNPPLDLRPQSGRVPPLTSSVRPKTKRTLTGFGNRDDIMTQSSGFINAPEGYSVGPPAKRMLTSTWANELMDRRHVLAQGLFPQNEEADGELGAAPEGYRVGHWQPAKRMLTSARAKELMDRRRVLAQDLNTQKDVDTDEPDGQGDEELSDGSQPQDATNEGYDESNPPSSHAWGHNSLDGESDALDDSEDVHAAGPGMGRGRDFDAGDVSGSDHDASLDNGEHGRKHAQTSIDSSNDQDPDALRHPQKIRATTGRVAAKDYEVAVREILKVAIGRFRSRLTAENAYPDRIEQVKWAKEAWTEGCKVCDTQINFNNEIIQLITNRTWHLTSELKTKIRPLTEAIYGFESSTKRAVQANNRKLVEDLVEDFGLCYRSLGDPENNIPRSGLYENKIIQKAINISFYRNKRDEGVLYPEYFQPFPMAGVALILTVVGVQSFVSHLTQSHTNTQVEACIDEWSSGDRNDIPFNEPTFRPVYQNHLNQLQKFAALTKDHEIMPKLLSHLDNNGR</sequence>
<accession>A0A8I2YI78</accession>
<evidence type="ECO:0000256" key="1">
    <source>
        <dbReference type="SAM" id="MobiDB-lite"/>
    </source>
</evidence>
<feature type="compositionally biased region" description="Acidic residues" evidence="1">
    <location>
        <begin position="225"/>
        <end position="238"/>
    </location>
</feature>
<feature type="compositionally biased region" description="Basic and acidic residues" evidence="1">
    <location>
        <begin position="215"/>
        <end position="224"/>
    </location>
</feature>
<keyword evidence="4" id="KW-1185">Reference proteome</keyword>
<protein>
    <recommendedName>
        <fullName evidence="2">DUF6532 domain-containing protein</fullName>
    </recommendedName>
</protein>
<organism evidence="3 4">
    <name type="scientific">Boletus reticuloceps</name>
    <dbReference type="NCBI Taxonomy" id="495285"/>
    <lineage>
        <taxon>Eukaryota</taxon>
        <taxon>Fungi</taxon>
        <taxon>Dikarya</taxon>
        <taxon>Basidiomycota</taxon>
        <taxon>Agaricomycotina</taxon>
        <taxon>Agaricomycetes</taxon>
        <taxon>Agaricomycetidae</taxon>
        <taxon>Boletales</taxon>
        <taxon>Boletineae</taxon>
        <taxon>Boletaceae</taxon>
        <taxon>Boletoideae</taxon>
        <taxon>Boletus</taxon>
    </lineage>
</organism>
<proteinExistence type="predicted"/>
<evidence type="ECO:0000259" key="2">
    <source>
        <dbReference type="Pfam" id="PF20149"/>
    </source>
</evidence>
<dbReference type="Pfam" id="PF20149">
    <property type="entry name" value="DUF6532"/>
    <property type="match status" value="1"/>
</dbReference>
<dbReference type="AlphaFoldDB" id="A0A8I2YI78"/>
<dbReference type="InterPro" id="IPR045341">
    <property type="entry name" value="DUF6532"/>
</dbReference>
<feature type="compositionally biased region" description="Basic and acidic residues" evidence="1">
    <location>
        <begin position="44"/>
        <end position="54"/>
    </location>
</feature>
<feature type="region of interest" description="Disordered" evidence="1">
    <location>
        <begin position="81"/>
        <end position="115"/>
    </location>
</feature>
<dbReference type="Proteomes" id="UP000683000">
    <property type="component" value="Unassembled WGS sequence"/>
</dbReference>
<evidence type="ECO:0000313" key="4">
    <source>
        <dbReference type="Proteomes" id="UP000683000"/>
    </source>
</evidence>
<feature type="region of interest" description="Disordered" evidence="1">
    <location>
        <begin position="215"/>
        <end position="340"/>
    </location>
</feature>
<comment type="caution">
    <text evidence="3">The sequence shown here is derived from an EMBL/GenBank/DDBJ whole genome shotgun (WGS) entry which is preliminary data.</text>
</comment>
<feature type="region of interest" description="Disordered" evidence="1">
    <location>
        <begin position="1"/>
        <end position="67"/>
    </location>
</feature>
<feature type="compositionally biased region" description="Acidic residues" evidence="1">
    <location>
        <begin position="269"/>
        <end position="278"/>
    </location>
</feature>
<name>A0A8I2YI78_9AGAM</name>
<reference evidence="3" key="1">
    <citation type="submission" date="2021-03" db="EMBL/GenBank/DDBJ databases">
        <title>Evolutionary innovations through gain and loss of genes in the ectomycorrhizal Boletales.</title>
        <authorList>
            <person name="Wu G."/>
            <person name="Miyauchi S."/>
            <person name="Morin E."/>
            <person name="Yang Z.-L."/>
            <person name="Xu J."/>
            <person name="Martin F.M."/>
        </authorList>
    </citation>
    <scope>NUCLEOTIDE SEQUENCE</scope>
    <source>
        <strain evidence="3">BR01</strain>
    </source>
</reference>
<gene>
    <name evidence="3" type="ORF">JVT61DRAFT_8071</name>
</gene>
<dbReference type="EMBL" id="JAGFBS010000029">
    <property type="protein sequence ID" value="KAG6372267.1"/>
    <property type="molecule type" value="Genomic_DNA"/>
</dbReference>
<dbReference type="OrthoDB" id="2670159at2759"/>
<feature type="compositionally biased region" description="Polar residues" evidence="1">
    <location>
        <begin position="1"/>
        <end position="26"/>
    </location>
</feature>
<feature type="domain" description="DUF6532" evidence="2">
    <location>
        <begin position="361"/>
        <end position="575"/>
    </location>
</feature>
<evidence type="ECO:0000313" key="3">
    <source>
        <dbReference type="EMBL" id="KAG6372267.1"/>
    </source>
</evidence>
<feature type="compositionally biased region" description="Basic and acidic residues" evidence="1">
    <location>
        <begin position="289"/>
        <end position="312"/>
    </location>
</feature>